<keyword evidence="3" id="KW-1185">Reference proteome</keyword>
<sequence length="204" mass="22811">MDYILHVFYGIIMAYFGLISPGMLNMTALKIRINNGISESVKFAIGASVIVFIQAGIALYFADYFNKNPQIIERLKIAGVVVFLMLSIFFLYLSRKELNPKASNTKGNYFLKGIGMSSINMLGIPFYLGISIFLAAENKILIEQPYIILFVFGASIGSFLLFSTYIIFAKYISDKVSFIAKNINLILSILFLGLGIFTLVKILF</sequence>
<keyword evidence="1" id="KW-0472">Membrane</keyword>
<evidence type="ECO:0000256" key="1">
    <source>
        <dbReference type="SAM" id="Phobius"/>
    </source>
</evidence>
<protein>
    <submittedName>
        <fullName evidence="2">Threonine/homoserine/homoserine lactone efflux protein</fullName>
    </submittedName>
</protein>
<dbReference type="RefSeq" id="WP_143102429.1">
    <property type="nucleotide sequence ID" value="NZ_FOZP01000008.1"/>
</dbReference>
<feature type="transmembrane region" description="Helical" evidence="1">
    <location>
        <begin position="74"/>
        <end position="93"/>
    </location>
</feature>
<dbReference type="EMBL" id="FOZP01000008">
    <property type="protein sequence ID" value="SFS74735.1"/>
    <property type="molecule type" value="Genomic_DNA"/>
</dbReference>
<dbReference type="STRING" id="593133.SAMN04488006_2935"/>
<feature type="transmembrane region" description="Helical" evidence="1">
    <location>
        <begin position="146"/>
        <end position="171"/>
    </location>
</feature>
<feature type="transmembrane region" description="Helical" evidence="1">
    <location>
        <begin position="41"/>
        <end position="62"/>
    </location>
</feature>
<evidence type="ECO:0000313" key="3">
    <source>
        <dbReference type="Proteomes" id="UP000199312"/>
    </source>
</evidence>
<keyword evidence="1" id="KW-0812">Transmembrane</keyword>
<feature type="transmembrane region" description="Helical" evidence="1">
    <location>
        <begin position="114"/>
        <end position="134"/>
    </location>
</feature>
<dbReference type="AlphaFoldDB" id="A0A1I6SCN1"/>
<accession>A0A1I6SCN1</accession>
<reference evidence="3" key="1">
    <citation type="submission" date="2016-10" db="EMBL/GenBank/DDBJ databases">
        <authorList>
            <person name="Varghese N."/>
            <person name="Submissions S."/>
        </authorList>
    </citation>
    <scope>NUCLEOTIDE SEQUENCE [LARGE SCALE GENOMIC DNA]</scope>
    <source>
        <strain evidence="3">DSM 24450</strain>
    </source>
</reference>
<keyword evidence="1" id="KW-1133">Transmembrane helix</keyword>
<evidence type="ECO:0000313" key="2">
    <source>
        <dbReference type="EMBL" id="SFS74735.1"/>
    </source>
</evidence>
<proteinExistence type="predicted"/>
<name>A0A1I6SCN1_9FLAO</name>
<gene>
    <name evidence="2" type="ORF">SAMN04488006_2935</name>
</gene>
<dbReference type="Proteomes" id="UP000199312">
    <property type="component" value="Unassembled WGS sequence"/>
</dbReference>
<dbReference type="OrthoDB" id="1451945at2"/>
<feature type="transmembrane region" description="Helical" evidence="1">
    <location>
        <begin position="183"/>
        <end position="203"/>
    </location>
</feature>
<organism evidence="2 3">
    <name type="scientific">Lutibacter maritimus</name>
    <dbReference type="NCBI Taxonomy" id="593133"/>
    <lineage>
        <taxon>Bacteria</taxon>
        <taxon>Pseudomonadati</taxon>
        <taxon>Bacteroidota</taxon>
        <taxon>Flavobacteriia</taxon>
        <taxon>Flavobacteriales</taxon>
        <taxon>Flavobacteriaceae</taxon>
        <taxon>Lutibacter</taxon>
    </lineage>
</organism>
<feature type="transmembrane region" description="Helical" evidence="1">
    <location>
        <begin position="6"/>
        <end position="29"/>
    </location>
</feature>